<evidence type="ECO:0000313" key="4">
    <source>
        <dbReference type="EMBL" id="KAJ4459905.1"/>
    </source>
</evidence>
<comment type="similarity">
    <text evidence="1">Belongs to the KXD1 family.</text>
</comment>
<dbReference type="PANTHER" id="PTHR13511:SF0">
    <property type="entry name" value="KXDL MOTIF-CONTAINING PROTEIN 1"/>
    <property type="match status" value="1"/>
</dbReference>
<dbReference type="InterPro" id="IPR011989">
    <property type="entry name" value="ARM-like"/>
</dbReference>
<feature type="domain" description="KxDL" evidence="3">
    <location>
        <begin position="566"/>
        <end position="646"/>
    </location>
</feature>
<accession>A0ABQ8UQS7</accession>
<evidence type="ECO:0000256" key="1">
    <source>
        <dbReference type="ARBA" id="ARBA00005913"/>
    </source>
</evidence>
<evidence type="ECO:0000256" key="2">
    <source>
        <dbReference type="SAM" id="Coils"/>
    </source>
</evidence>
<feature type="coiled-coil region" evidence="2">
    <location>
        <begin position="612"/>
        <end position="639"/>
    </location>
</feature>
<organism evidence="4 5">
    <name type="scientific">Paratrimastix pyriformis</name>
    <dbReference type="NCBI Taxonomy" id="342808"/>
    <lineage>
        <taxon>Eukaryota</taxon>
        <taxon>Metamonada</taxon>
        <taxon>Preaxostyla</taxon>
        <taxon>Paratrimastigidae</taxon>
        <taxon>Paratrimastix</taxon>
    </lineage>
</organism>
<dbReference type="Proteomes" id="UP001141327">
    <property type="component" value="Unassembled WGS sequence"/>
</dbReference>
<protein>
    <recommendedName>
        <fullName evidence="3">KxDL domain-containing protein</fullName>
    </recommendedName>
</protein>
<dbReference type="Pfam" id="PF10241">
    <property type="entry name" value="KxDL"/>
    <property type="match status" value="1"/>
</dbReference>
<proteinExistence type="inferred from homology"/>
<sequence>MATEQQKASFEKLRALAAERPVKTPDLKKQLREISDGILSSRPLAQFDEETGATTIVFQLLNDNDTPDCDSDVCVLLCEILGKLFRAPDAASFLTLEKTWPTLLRGINHTESAVRTCAFSAFRRCITPDAPTPASTATAGGATTPAPTCPLLLHPQDVTTMLVEGLRDPASDTMCAAVNAGAEMGTAGIPAALDFLTQPGLVDALLTSAPIPALDMYTKIAAHSPAHFQAVARTRVMAALSQAAAPSQEDILSAINALELMKRVAIHADGVRALSESGCLRAALGHLRALEVAAPTAMELITASLPHNGLTPEEVRPLVEGAMLALGNTPDPIILASAIQALSTSMLRRVGVEALAAAAPLPAGVPDADKAGFPPGVMAARLVGAQLKMQADPGVTCAVFAALRDLAAGGSPLAEALFLSVGLTHPERAPLARPLDEDRVVSGGPLHVMMACARIPEPLPRTLANQALAAMCAFPWFVSLVATDQAFVEWATDPRRMLDMDGTRTQKGFIAALLDSPHAHLIPLQLRTLAIRRKHDLIDEKEAPKVTCPLPPSDSGSVTFAREIVGIVNKEDTNKIRIIQADLLHKMRSANASLDEFNLDTCKTLPIVEQSVQAYANEIRDLKRNIEDTFRRIRSLRDRLASQYPSYCPAQSEATLAAAARLAPSPLESSNNRCKHRGWRLLGC</sequence>
<dbReference type="InterPro" id="IPR039843">
    <property type="entry name" value="KXD1-like"/>
</dbReference>
<dbReference type="InterPro" id="IPR019371">
    <property type="entry name" value="KxDL_dom"/>
</dbReference>
<evidence type="ECO:0000313" key="5">
    <source>
        <dbReference type="Proteomes" id="UP001141327"/>
    </source>
</evidence>
<name>A0ABQ8UQS7_9EUKA</name>
<dbReference type="Gene3D" id="1.25.10.10">
    <property type="entry name" value="Leucine-rich Repeat Variant"/>
    <property type="match status" value="1"/>
</dbReference>
<reference evidence="4" key="1">
    <citation type="journal article" date="2022" name="bioRxiv">
        <title>Genomics of Preaxostyla Flagellates Illuminates Evolutionary Transitions and the Path Towards Mitochondrial Loss.</title>
        <authorList>
            <person name="Novak L.V.F."/>
            <person name="Treitli S.C."/>
            <person name="Pyrih J."/>
            <person name="Halakuc P."/>
            <person name="Pipaliya S.V."/>
            <person name="Vacek V."/>
            <person name="Brzon O."/>
            <person name="Soukal P."/>
            <person name="Eme L."/>
            <person name="Dacks J.B."/>
            <person name="Karnkowska A."/>
            <person name="Elias M."/>
            <person name="Hampl V."/>
        </authorList>
    </citation>
    <scope>NUCLEOTIDE SEQUENCE</scope>
    <source>
        <strain evidence="4">RCP-MX</strain>
    </source>
</reference>
<comment type="caution">
    <text evidence="4">The sequence shown here is derived from an EMBL/GenBank/DDBJ whole genome shotgun (WGS) entry which is preliminary data.</text>
</comment>
<gene>
    <name evidence="4" type="ORF">PAPYR_3964</name>
</gene>
<dbReference type="InterPro" id="IPR016024">
    <property type="entry name" value="ARM-type_fold"/>
</dbReference>
<keyword evidence="2" id="KW-0175">Coiled coil</keyword>
<dbReference type="SUPFAM" id="SSF48371">
    <property type="entry name" value="ARM repeat"/>
    <property type="match status" value="1"/>
</dbReference>
<dbReference type="PANTHER" id="PTHR13511">
    <property type="entry name" value="KXDL MOTIF-CONTAINING PROTEIN 1"/>
    <property type="match status" value="1"/>
</dbReference>
<keyword evidence="5" id="KW-1185">Reference proteome</keyword>
<evidence type="ECO:0000259" key="3">
    <source>
        <dbReference type="Pfam" id="PF10241"/>
    </source>
</evidence>
<dbReference type="EMBL" id="JAPMOS010000016">
    <property type="protein sequence ID" value="KAJ4459905.1"/>
    <property type="molecule type" value="Genomic_DNA"/>
</dbReference>